<name>A0ACB8VLF3_9TELE</name>
<dbReference type="Proteomes" id="UP000831701">
    <property type="component" value="Chromosome 20"/>
</dbReference>
<gene>
    <name evidence="1" type="ORF">L3Q82_017204</name>
</gene>
<keyword evidence="2" id="KW-1185">Reference proteome</keyword>
<comment type="caution">
    <text evidence="1">The sequence shown here is derived from an EMBL/GenBank/DDBJ whole genome shotgun (WGS) entry which is preliminary data.</text>
</comment>
<dbReference type="EMBL" id="CM041550">
    <property type="protein sequence ID" value="KAI3356305.1"/>
    <property type="molecule type" value="Genomic_DNA"/>
</dbReference>
<evidence type="ECO:0000313" key="1">
    <source>
        <dbReference type="EMBL" id="KAI3356305.1"/>
    </source>
</evidence>
<evidence type="ECO:0000313" key="2">
    <source>
        <dbReference type="Proteomes" id="UP000831701"/>
    </source>
</evidence>
<organism evidence="1 2">
    <name type="scientific">Scortum barcoo</name>
    <name type="common">barcoo grunter</name>
    <dbReference type="NCBI Taxonomy" id="214431"/>
    <lineage>
        <taxon>Eukaryota</taxon>
        <taxon>Metazoa</taxon>
        <taxon>Chordata</taxon>
        <taxon>Craniata</taxon>
        <taxon>Vertebrata</taxon>
        <taxon>Euteleostomi</taxon>
        <taxon>Actinopterygii</taxon>
        <taxon>Neopterygii</taxon>
        <taxon>Teleostei</taxon>
        <taxon>Neoteleostei</taxon>
        <taxon>Acanthomorphata</taxon>
        <taxon>Eupercaria</taxon>
        <taxon>Centrarchiformes</taxon>
        <taxon>Terapontoidei</taxon>
        <taxon>Terapontidae</taxon>
        <taxon>Scortum</taxon>
    </lineage>
</organism>
<sequence>MACGGLQKQLTDTGGPSDSRWRWKDLLNPTNTQSLEETEAVGSEVGALISGAEVAEAVNQLCSSDALGVDEIRPGYLKALDVVGLSWLTQPYNIAWTSGEGQYLWSGKLGWWSPSSRKGTRGCVPNYRGITLLSLPGKVSYARVLERRVRPIVEPQIQERTMWFSSLVVEQWTSSLEGARRSMGVCPTSLHVFFRSGEGLRPCVPRGTLWGALREYGVDGPLLRAIQSLYVL</sequence>
<protein>
    <submittedName>
        <fullName evidence="1">Uncharacterized protein</fullName>
    </submittedName>
</protein>
<reference evidence="1" key="1">
    <citation type="submission" date="2022-04" db="EMBL/GenBank/DDBJ databases">
        <title>Jade perch genome.</title>
        <authorList>
            <person name="Chao B."/>
        </authorList>
    </citation>
    <scope>NUCLEOTIDE SEQUENCE</scope>
    <source>
        <strain evidence="1">CB-2022</strain>
    </source>
</reference>
<accession>A0ACB8VLF3</accession>
<proteinExistence type="predicted"/>